<dbReference type="Pfam" id="PF04820">
    <property type="entry name" value="Trp_halogenase"/>
    <property type="match status" value="1"/>
</dbReference>
<keyword evidence="2" id="KW-1185">Reference proteome</keyword>
<proteinExistence type="predicted"/>
<dbReference type="EMBL" id="JAUGZK010000007">
    <property type="protein sequence ID" value="MEE2024845.1"/>
    <property type="molecule type" value="Genomic_DNA"/>
</dbReference>
<comment type="caution">
    <text evidence="1">The sequence shown here is derived from an EMBL/GenBank/DDBJ whole genome shotgun (WGS) entry which is preliminary data.</text>
</comment>
<accession>A0ABU7JH87</accession>
<gene>
    <name evidence="1" type="ORF">QWF21_11360</name>
</gene>
<dbReference type="PANTHER" id="PTHR43747">
    <property type="entry name" value="FAD-BINDING PROTEIN"/>
    <property type="match status" value="1"/>
</dbReference>
<dbReference type="InterPro" id="IPR006905">
    <property type="entry name" value="Flavin_halogenase"/>
</dbReference>
<dbReference type="SUPFAM" id="SSF51905">
    <property type="entry name" value="FAD/NAD(P)-binding domain"/>
    <property type="match status" value="1"/>
</dbReference>
<name>A0ABU7JH87_9GAMM</name>
<dbReference type="PANTHER" id="PTHR43747:SF4">
    <property type="entry name" value="FLAVIN-DEPENDENT TRYPTOPHAN HALOGENASE"/>
    <property type="match status" value="1"/>
</dbReference>
<organism evidence="1 2">
    <name type="scientific">Alkalimonas mucilaginosa</name>
    <dbReference type="NCBI Taxonomy" id="3057676"/>
    <lineage>
        <taxon>Bacteria</taxon>
        <taxon>Pseudomonadati</taxon>
        <taxon>Pseudomonadota</taxon>
        <taxon>Gammaproteobacteria</taxon>
        <taxon>Alkalimonas</taxon>
    </lineage>
</organism>
<dbReference type="PIRSF" id="PIRSF011396">
    <property type="entry name" value="Trp_halogenase"/>
    <property type="match status" value="1"/>
</dbReference>
<dbReference type="InterPro" id="IPR036188">
    <property type="entry name" value="FAD/NAD-bd_sf"/>
</dbReference>
<dbReference type="InterPro" id="IPR033856">
    <property type="entry name" value="Trp_halogen"/>
</dbReference>
<dbReference type="InterPro" id="IPR050816">
    <property type="entry name" value="Flavin-dep_Halogenase_NPB"/>
</dbReference>
<evidence type="ECO:0000313" key="2">
    <source>
        <dbReference type="Proteomes" id="UP001339167"/>
    </source>
</evidence>
<evidence type="ECO:0000313" key="1">
    <source>
        <dbReference type="EMBL" id="MEE2024845.1"/>
    </source>
</evidence>
<dbReference type="Gene3D" id="3.50.50.60">
    <property type="entry name" value="FAD/NAD(P)-binding domain"/>
    <property type="match status" value="1"/>
</dbReference>
<sequence>MDTVIKQIVIVGGGTAGWLTAAILAADHNADQGRLLTPATLQITLIESPDIASIGVGEGTWPSMRNTLQRIGISETDFLNSCDASFKQGSQFINWCTNTTDSYFHPFSLPIGTAEMAICPYWLPFRQQVAFADAVSPQPRLCAAGLAPKQISTAEYSFINNYGYHLDAGKFSNLLQQHATEKLGVHHVKAHIAQITNNANGDIATLVTADGTVISADLFIDCSGSASLLLGKHYAVPFVPQQHRLFNDSALALQVPYDQPDAAIASCTVSTAQPSGWVWDIGLQSRRGVGHVYSSAHCSDEQAEQQLQRYLHQSGVTNTAQLNWRKLSFKPGHYNKCWHHNCVAIGMAAGFIEPLEASALALVEWSANYLSAQLPLPGSLLTLAAERMNQAFTRHWQQIIEFLKLHYVLSKRSDHAYWHDHRESSSIPEPLQQLVQLWQHKVPSAQDITHSDVLFPAASYQYIVYGMHMNTQPYSHLKPSLVQQADQLFAENAKRRAHQAAALPDNRQLLNKIRQYGLPPI</sequence>
<dbReference type="RefSeq" id="WP_330088167.1">
    <property type="nucleotide sequence ID" value="NZ_JAUGZK010000007.1"/>
</dbReference>
<dbReference type="Proteomes" id="UP001339167">
    <property type="component" value="Unassembled WGS sequence"/>
</dbReference>
<reference evidence="1 2" key="1">
    <citation type="submission" date="2023-06" db="EMBL/GenBank/DDBJ databases">
        <title>Alkalimonas sp., MEB004 an alkaliphilic bacterium isolated from Lonar Lake, India.</title>
        <authorList>
            <person name="Joshi A."/>
            <person name="Thite S."/>
        </authorList>
    </citation>
    <scope>NUCLEOTIDE SEQUENCE [LARGE SCALE GENOMIC DNA]</scope>
    <source>
        <strain evidence="1 2">MEB004</strain>
    </source>
</reference>
<protein>
    <submittedName>
        <fullName evidence="1">Tryptophan 7-halogenase</fullName>
    </submittedName>
</protein>